<organism evidence="10 11">
    <name type="scientific">Pectinatus cerevisiiphilus</name>
    <dbReference type="NCBI Taxonomy" id="86956"/>
    <lineage>
        <taxon>Bacteria</taxon>
        <taxon>Bacillati</taxon>
        <taxon>Bacillota</taxon>
        <taxon>Negativicutes</taxon>
        <taxon>Selenomonadales</taxon>
        <taxon>Selenomonadaceae</taxon>
        <taxon>Pectinatus</taxon>
    </lineage>
</organism>
<evidence type="ECO:0000256" key="2">
    <source>
        <dbReference type="ARBA" id="ARBA00022475"/>
    </source>
</evidence>
<feature type="transmembrane region" description="Helical" evidence="7">
    <location>
        <begin position="385"/>
        <end position="408"/>
    </location>
</feature>
<dbReference type="GO" id="GO:0022857">
    <property type="term" value="F:transmembrane transporter activity"/>
    <property type="evidence" value="ECO:0007669"/>
    <property type="project" value="TreeGrafter"/>
</dbReference>
<keyword evidence="4 7" id="KW-1133">Transmembrane helix</keyword>
<comment type="subcellular location">
    <subcellularLocation>
        <location evidence="1">Cell membrane</location>
        <topology evidence="1">Multi-pass membrane protein</topology>
    </subcellularLocation>
</comment>
<dbReference type="InterPro" id="IPR050250">
    <property type="entry name" value="Macrolide_Exporter_MacB"/>
</dbReference>
<evidence type="ECO:0000313" key="11">
    <source>
        <dbReference type="Proteomes" id="UP000295188"/>
    </source>
</evidence>
<keyword evidence="2" id="KW-1003">Cell membrane</keyword>
<dbReference type="PANTHER" id="PTHR30572:SF4">
    <property type="entry name" value="ABC TRANSPORTER PERMEASE YTRF"/>
    <property type="match status" value="1"/>
</dbReference>
<dbReference type="Pfam" id="PF02687">
    <property type="entry name" value="FtsX"/>
    <property type="match status" value="1"/>
</dbReference>
<dbReference type="GO" id="GO:0005886">
    <property type="term" value="C:plasma membrane"/>
    <property type="evidence" value="ECO:0007669"/>
    <property type="project" value="UniProtKB-SubCell"/>
</dbReference>
<comment type="caution">
    <text evidence="10">The sequence shown here is derived from an EMBL/GenBank/DDBJ whole genome shotgun (WGS) entry which is preliminary data.</text>
</comment>
<comment type="similarity">
    <text evidence="6">Belongs to the ABC-4 integral membrane protein family.</text>
</comment>
<evidence type="ECO:0000256" key="4">
    <source>
        <dbReference type="ARBA" id="ARBA00022989"/>
    </source>
</evidence>
<evidence type="ECO:0000256" key="7">
    <source>
        <dbReference type="SAM" id="Phobius"/>
    </source>
</evidence>
<evidence type="ECO:0000313" key="10">
    <source>
        <dbReference type="EMBL" id="TCS81352.1"/>
    </source>
</evidence>
<dbReference type="Pfam" id="PF12704">
    <property type="entry name" value="MacB_PCD"/>
    <property type="match status" value="1"/>
</dbReference>
<protein>
    <submittedName>
        <fullName evidence="10">Putative ABC transport system permease protein</fullName>
    </submittedName>
</protein>
<evidence type="ECO:0000256" key="6">
    <source>
        <dbReference type="ARBA" id="ARBA00038076"/>
    </source>
</evidence>
<feature type="transmembrane region" description="Helical" evidence="7">
    <location>
        <begin position="301"/>
        <end position="323"/>
    </location>
</feature>
<dbReference type="EMBL" id="SMAA01000002">
    <property type="protein sequence ID" value="TCS81352.1"/>
    <property type="molecule type" value="Genomic_DNA"/>
</dbReference>
<evidence type="ECO:0000259" key="8">
    <source>
        <dbReference type="Pfam" id="PF02687"/>
    </source>
</evidence>
<name>A0A4V6NYY3_9FIRM</name>
<keyword evidence="5 7" id="KW-0472">Membrane</keyword>
<dbReference type="AlphaFoldDB" id="A0A4V6NYY3"/>
<evidence type="ECO:0000256" key="3">
    <source>
        <dbReference type="ARBA" id="ARBA00022692"/>
    </source>
</evidence>
<evidence type="ECO:0000256" key="1">
    <source>
        <dbReference type="ARBA" id="ARBA00004651"/>
    </source>
</evidence>
<dbReference type="RefSeq" id="WP_132547170.1">
    <property type="nucleotide sequence ID" value="NZ_SMAA01000002.1"/>
</dbReference>
<dbReference type="OrthoDB" id="9770036at2"/>
<keyword evidence="3 7" id="KW-0812">Transmembrane</keyword>
<evidence type="ECO:0000259" key="9">
    <source>
        <dbReference type="Pfam" id="PF12704"/>
    </source>
</evidence>
<feature type="transmembrane region" description="Helical" evidence="7">
    <location>
        <begin position="344"/>
        <end position="373"/>
    </location>
</feature>
<feature type="domain" description="ABC3 transporter permease C-terminal" evidence="8">
    <location>
        <begin position="305"/>
        <end position="417"/>
    </location>
</feature>
<dbReference type="InterPro" id="IPR003838">
    <property type="entry name" value="ABC3_permease_C"/>
</dbReference>
<reference evidence="10 11" key="1">
    <citation type="submission" date="2019-03" db="EMBL/GenBank/DDBJ databases">
        <title>Genomic Encyclopedia of Type Strains, Phase IV (KMG-IV): sequencing the most valuable type-strain genomes for metagenomic binning, comparative biology and taxonomic classification.</title>
        <authorList>
            <person name="Goeker M."/>
        </authorList>
    </citation>
    <scope>NUCLEOTIDE SEQUENCE [LARGE SCALE GENOMIC DNA]</scope>
    <source>
        <strain evidence="10 11">DSM 20467</strain>
    </source>
</reference>
<evidence type="ECO:0000256" key="5">
    <source>
        <dbReference type="ARBA" id="ARBA00023136"/>
    </source>
</evidence>
<gene>
    <name evidence="10" type="ORF">EDC37_10248</name>
</gene>
<dbReference type="PANTHER" id="PTHR30572">
    <property type="entry name" value="MEMBRANE COMPONENT OF TRANSPORTER-RELATED"/>
    <property type="match status" value="1"/>
</dbReference>
<feature type="domain" description="MacB-like periplasmic core" evidence="9">
    <location>
        <begin position="18"/>
        <end position="233"/>
    </location>
</feature>
<dbReference type="InterPro" id="IPR025857">
    <property type="entry name" value="MacB_PCD"/>
</dbReference>
<sequence length="426" mass="45949">MFWQMVKGAIMRQSRRLLLVALTVALGVSLATAMLNVMFDVGDKVNQELKAYGANIVVTPKNASVLKDVYGLDDTSARMEYLNESDLGKIKTIFWTNNIVAFAPQLNASISLQDGQTVNIEGTWFDHQMLLPTGEYFSTGDKYLKSWWQVDGAWANDDGSNGVMVGKKLAKDLNVNPGDTITYKKPDGQTDVLTVSGIVSGGGNEENAILAPLAFVQNLTGLQNKIDQVEVSAVTTPENELARKAAANPKSLTMKEYEIWYCTSYVSSIAFQIEEVIPDSVAHPVRQIAESEGKILDKTQMLMLLITGLSLLSSILGVSNLVSANIMERSRELGLLKALGATNLAIVLLILTEIFLAGLAGGICGYFIGLGFAQIIGNTVFNSSIAINIVVVPIVAGLMSLVILLGSLPAIRMILSLRPAIVLHGR</sequence>
<keyword evidence="11" id="KW-1185">Reference proteome</keyword>
<accession>A0A4V6NYY3</accession>
<dbReference type="Proteomes" id="UP000295188">
    <property type="component" value="Unassembled WGS sequence"/>
</dbReference>
<proteinExistence type="inferred from homology"/>